<name>A0A177MBC3_METMH</name>
<evidence type="ECO:0000313" key="3">
    <source>
        <dbReference type="EMBL" id="OAI03057.1"/>
    </source>
</evidence>
<feature type="signal peptide" evidence="2">
    <location>
        <begin position="1"/>
        <end position="28"/>
    </location>
</feature>
<feature type="transmembrane region" description="Helical" evidence="1">
    <location>
        <begin position="250"/>
        <end position="271"/>
    </location>
</feature>
<keyword evidence="1" id="KW-0472">Membrane</keyword>
<proteinExistence type="predicted"/>
<organism evidence="3 4">
    <name type="scientific">Methylomonas methanica</name>
    <dbReference type="NCBI Taxonomy" id="421"/>
    <lineage>
        <taxon>Bacteria</taxon>
        <taxon>Pseudomonadati</taxon>
        <taxon>Pseudomonadota</taxon>
        <taxon>Gammaproteobacteria</taxon>
        <taxon>Methylococcales</taxon>
        <taxon>Methylococcaceae</taxon>
        <taxon>Methylomonas</taxon>
    </lineage>
</organism>
<evidence type="ECO:0000313" key="4">
    <source>
        <dbReference type="Proteomes" id="UP000078090"/>
    </source>
</evidence>
<feature type="chain" id="PRO_5008067878" description="Secreted protein" evidence="2">
    <location>
        <begin position="29"/>
        <end position="278"/>
    </location>
</feature>
<dbReference type="AlphaFoldDB" id="A0A177MBC3"/>
<dbReference type="EMBL" id="LUUG01000081">
    <property type="protein sequence ID" value="OAI03057.1"/>
    <property type="molecule type" value="Genomic_DNA"/>
</dbReference>
<evidence type="ECO:0008006" key="5">
    <source>
        <dbReference type="Google" id="ProtNLM"/>
    </source>
</evidence>
<evidence type="ECO:0000256" key="1">
    <source>
        <dbReference type="SAM" id="Phobius"/>
    </source>
</evidence>
<keyword evidence="1" id="KW-0812">Transmembrane</keyword>
<evidence type="ECO:0000256" key="2">
    <source>
        <dbReference type="SAM" id="SignalP"/>
    </source>
</evidence>
<dbReference type="RefSeq" id="WP_064009092.1">
    <property type="nucleotide sequence ID" value="NZ_LUUG01000081.1"/>
</dbReference>
<protein>
    <recommendedName>
        <fullName evidence="5">Secreted protein</fullName>
    </recommendedName>
</protein>
<reference evidence="3 4" key="1">
    <citation type="submission" date="2016-03" db="EMBL/GenBank/DDBJ databases">
        <authorList>
            <person name="Ploux O."/>
        </authorList>
    </citation>
    <scope>NUCLEOTIDE SEQUENCE [LARGE SCALE GENOMIC DNA]</scope>
    <source>
        <strain evidence="3 4">R-45363</strain>
    </source>
</reference>
<sequence length="278" mass="28222">MNIDLQNIFKITLSSAALTLAMAQPAAAAWSGADNTLELGTSISNPSFNSSNLGFAGNPALSNDGWGMQGAFTNFYLSSSAQSVTVDARSSAANFPAFSIFRTNVAYSGETVGVDTPAELTGQIHKFNSVGQAGDPGIMWATGADGIIETLGYVSSSSKNYVNSFGGVIDSGAHDVSIDDLYETGVSGSTGVTGNPAFANTKRYATLTLNDLQAGWYAVFVGGADVLGSSAGISLNISASAAASTYAPPAAVPVPAAVWLFGSALAGFLGIGRSKRNA</sequence>
<dbReference type="Proteomes" id="UP000078090">
    <property type="component" value="Unassembled WGS sequence"/>
</dbReference>
<accession>A0A177MBC3</accession>
<keyword evidence="2" id="KW-0732">Signal</keyword>
<comment type="caution">
    <text evidence="3">The sequence shown here is derived from an EMBL/GenBank/DDBJ whole genome shotgun (WGS) entry which is preliminary data.</text>
</comment>
<gene>
    <name evidence="3" type="ORF">A1332_16240</name>
</gene>
<keyword evidence="1" id="KW-1133">Transmembrane helix</keyword>